<evidence type="ECO:0000313" key="4">
    <source>
        <dbReference type="Proteomes" id="UP000826725"/>
    </source>
</evidence>
<dbReference type="Pfam" id="PF03486">
    <property type="entry name" value="HI0933_like"/>
    <property type="match status" value="1"/>
</dbReference>
<reference evidence="3" key="1">
    <citation type="submission" date="2020-09" db="EMBL/GenBank/DDBJ databases">
        <title>Desulfogranum mesoprofundum gen. nov., sp. nov., a novel mesophilic, sulfate-reducing chemolithoautotroph isolated from a deep-sea hydrothermal vent chimney in the Suiyo Seamount.</title>
        <authorList>
            <person name="Hashimoto Y."/>
            <person name="Nakagawa S."/>
        </authorList>
    </citation>
    <scope>NUCLEOTIDE SEQUENCE</scope>
    <source>
        <strain evidence="3">KT2</strain>
    </source>
</reference>
<dbReference type="InterPro" id="IPR055178">
    <property type="entry name" value="RsdA/BaiN/AoA(So)-like_dom"/>
</dbReference>
<dbReference type="PANTHER" id="PTHR42887:SF2">
    <property type="entry name" value="OS12G0638800 PROTEIN"/>
    <property type="match status" value="1"/>
</dbReference>
<dbReference type="InterPro" id="IPR004792">
    <property type="entry name" value="BaiN-like"/>
</dbReference>
<evidence type="ECO:0000313" key="3">
    <source>
        <dbReference type="EMBL" id="BCL61342.1"/>
    </source>
</evidence>
<dbReference type="Pfam" id="PF22780">
    <property type="entry name" value="HI0933_like_1st"/>
    <property type="match status" value="1"/>
</dbReference>
<gene>
    <name evidence="3" type="ORF">DGMP_20350</name>
</gene>
<dbReference type="InterPro" id="IPR057661">
    <property type="entry name" value="RsdA/BaiN/AoA(So)_Rossmann"/>
</dbReference>
<evidence type="ECO:0000259" key="2">
    <source>
        <dbReference type="Pfam" id="PF22780"/>
    </source>
</evidence>
<accession>A0A8D5JM91</accession>
<dbReference type="Proteomes" id="UP000826725">
    <property type="component" value="Chromosome"/>
</dbReference>
<name>A0A8D5JM91_9BACT</name>
<dbReference type="PANTHER" id="PTHR42887">
    <property type="entry name" value="OS12G0638800 PROTEIN"/>
    <property type="match status" value="1"/>
</dbReference>
<dbReference type="AlphaFoldDB" id="A0A8D5JM91"/>
<evidence type="ECO:0000259" key="1">
    <source>
        <dbReference type="Pfam" id="PF03486"/>
    </source>
</evidence>
<organism evidence="3 4">
    <name type="scientific">Desulfomarina profundi</name>
    <dbReference type="NCBI Taxonomy" id="2772557"/>
    <lineage>
        <taxon>Bacteria</taxon>
        <taxon>Pseudomonadati</taxon>
        <taxon>Thermodesulfobacteriota</taxon>
        <taxon>Desulfobulbia</taxon>
        <taxon>Desulfobulbales</taxon>
        <taxon>Desulfobulbaceae</taxon>
        <taxon>Desulfomarina</taxon>
    </lineage>
</organism>
<feature type="domain" description="RsdA/BaiN/AoA(So)-like Rossmann fold-like" evidence="1">
    <location>
        <begin position="1"/>
        <end position="393"/>
    </location>
</feature>
<sequence>MMAAGRASEKGARVVLLEKMARTGRKIGISGKGRCNLTNSAELTDFLSHFGKNGRFLRQCFNHFFTNDLTSFFEERGLSLVRERGGRIFPKSGRALDVVKILNEWLVNGKVEIQLNSPVSKLLTKNGHISGVVCRGKTIPCKAVILATGGKSYPRTGSTGDGYRLASSLGHTLTPIRPALVPLVPEKKDLLTLAGLTLKNVNIRLIVNGRRRKTGFGELSFTDSGISGPVPLSMSGFIVDSLRQGDKISMAIDLKPALDDRQLAKRLIRDFEKRRGEPISSILRGLLPRQLVDLCLETCGISPDIDTHTFPAAKRKKLTAWLKNFQFALTGYRDFDEAIVTAGGVKLAEVDPRTMESKLVKGLFIAGELLDIQADTGGFNLQAAFSTGWLAGTEAAHALKK</sequence>
<protein>
    <submittedName>
        <fullName evidence="3">Lipoprotein</fullName>
    </submittedName>
</protein>
<dbReference type="NCBIfam" id="TIGR00275">
    <property type="entry name" value="aminoacetone oxidase family FAD-binding enzyme"/>
    <property type="match status" value="1"/>
</dbReference>
<keyword evidence="3" id="KW-0449">Lipoprotein</keyword>
<dbReference type="EMBL" id="AP024086">
    <property type="protein sequence ID" value="BCL61342.1"/>
    <property type="molecule type" value="Genomic_DNA"/>
</dbReference>
<feature type="domain" description="RsdA/BaiN/AoA(So)-like insert" evidence="2">
    <location>
        <begin position="177"/>
        <end position="340"/>
    </location>
</feature>
<keyword evidence="4" id="KW-1185">Reference proteome</keyword>
<proteinExistence type="predicted"/>
<dbReference type="KEGG" id="dbk:DGMP_20350"/>